<keyword evidence="1" id="KW-0175">Coiled coil</keyword>
<dbReference type="eggNOG" id="KOG2037">
    <property type="taxonomic scope" value="Eukaryota"/>
</dbReference>
<gene>
    <name evidence="3" type="primary">LOC104589789</name>
</gene>
<feature type="coiled-coil region" evidence="1">
    <location>
        <begin position="169"/>
        <end position="205"/>
    </location>
</feature>
<dbReference type="KEGG" id="nnu:104589789"/>
<proteinExistence type="predicted"/>
<reference evidence="3" key="1">
    <citation type="submission" date="2025-08" db="UniProtKB">
        <authorList>
            <consortium name="RefSeq"/>
        </authorList>
    </citation>
    <scope>IDENTIFICATION</scope>
</reference>
<sequence length="250" mass="28318">MAIDQLLSSLSSIFPLKDLGLLHYVLGIEARFTANCLVLFQEWYILDLFTRTKLDGAKPVSSPMVASSKLSCDFGTPLSDPSEYRSIVGALQYVTIMRSDISFAVNKFCQFIHSPTDEHCYSPIQTLGREVFKLVKNLGSVAQDSLEWKRKYEKIFSKQKAEDQSSAEIETLKSRTSAAEARLVVAREQAEAQSAQEAVEEWKWKYDVAVRETKAALEKSAIVQERKNKQTQLTEDSLREEYSAILDEKE</sequence>
<dbReference type="PANTHER" id="PTHR11439:SF467">
    <property type="entry name" value="INTEGRASE CATALYTIC DOMAIN-CONTAINING PROTEIN"/>
    <property type="match status" value="1"/>
</dbReference>
<organism evidence="2 3">
    <name type="scientific">Nelumbo nucifera</name>
    <name type="common">Sacred lotus</name>
    <dbReference type="NCBI Taxonomy" id="4432"/>
    <lineage>
        <taxon>Eukaryota</taxon>
        <taxon>Viridiplantae</taxon>
        <taxon>Streptophyta</taxon>
        <taxon>Embryophyta</taxon>
        <taxon>Tracheophyta</taxon>
        <taxon>Spermatophyta</taxon>
        <taxon>Magnoliopsida</taxon>
        <taxon>Proteales</taxon>
        <taxon>Nelumbonaceae</taxon>
        <taxon>Nelumbo</taxon>
    </lineage>
</organism>
<accession>A0A1U7Z0L8</accession>
<protein>
    <submittedName>
        <fullName evidence="3">Uncharacterized protein LOC104589789</fullName>
    </submittedName>
</protein>
<dbReference type="RefSeq" id="XP_010246528.1">
    <property type="nucleotide sequence ID" value="XM_010248226.1"/>
</dbReference>
<name>A0A1U7Z0L8_NELNU</name>
<dbReference type="STRING" id="4432.A0A1U7Z0L8"/>
<dbReference type="InParanoid" id="A0A1U7Z0L8"/>
<evidence type="ECO:0000256" key="1">
    <source>
        <dbReference type="SAM" id="Coils"/>
    </source>
</evidence>
<dbReference type="OrthoDB" id="1645289at2759"/>
<evidence type="ECO:0000313" key="2">
    <source>
        <dbReference type="Proteomes" id="UP000189703"/>
    </source>
</evidence>
<dbReference type="Proteomes" id="UP000189703">
    <property type="component" value="Unplaced"/>
</dbReference>
<keyword evidence="2" id="KW-1185">Reference proteome</keyword>
<dbReference type="GeneID" id="104589789"/>
<dbReference type="eggNOG" id="KOG0017">
    <property type="taxonomic scope" value="Eukaryota"/>
</dbReference>
<dbReference type="PANTHER" id="PTHR11439">
    <property type="entry name" value="GAG-POL-RELATED RETROTRANSPOSON"/>
    <property type="match status" value="1"/>
</dbReference>
<dbReference type="AlphaFoldDB" id="A0A1U7Z0L8"/>
<evidence type="ECO:0000313" key="3">
    <source>
        <dbReference type="RefSeq" id="XP_010246528.1"/>
    </source>
</evidence>